<reference evidence="1 2" key="1">
    <citation type="submission" date="2017-07" db="EMBL/GenBank/DDBJ databases">
        <authorList>
            <person name="Sun Z.S."/>
            <person name="Albrecht U."/>
            <person name="Echele G."/>
            <person name="Lee C.C."/>
        </authorList>
    </citation>
    <scope>NUCLEOTIDE SEQUENCE [LARGE SCALE GENOMIC DNA]</scope>
    <source>
        <strain evidence="1 2">CGMCC 1.12672</strain>
    </source>
</reference>
<name>A0A285QDJ0_9SPHN</name>
<evidence type="ECO:0000313" key="2">
    <source>
        <dbReference type="Proteomes" id="UP000219494"/>
    </source>
</evidence>
<proteinExistence type="predicted"/>
<dbReference type="RefSeq" id="WP_144033518.1">
    <property type="nucleotide sequence ID" value="NZ_OBMI01000001.1"/>
</dbReference>
<evidence type="ECO:0000313" key="1">
    <source>
        <dbReference type="EMBL" id="SOB79896.1"/>
    </source>
</evidence>
<dbReference type="OrthoDB" id="7173873at2"/>
<sequence length="152" mass="15796">MLHTLILPAVLLAGAAVPASQQPAGDDAAARALGQCLVLKTTGADRLTVARWMLAAMASAPQMSDVVTVQPGQKERNDRAMAALFTRLLVTDCAERSKVLFGMATVNGFETAGEALGGVAMKELLSDPKASAALAAYASCLDKEAFKPVLPR</sequence>
<dbReference type="Proteomes" id="UP000219494">
    <property type="component" value="Unassembled WGS sequence"/>
</dbReference>
<accession>A0A285QDJ0</accession>
<dbReference type="AlphaFoldDB" id="A0A285QDJ0"/>
<gene>
    <name evidence="1" type="ORF">SAMN06297144_0787</name>
</gene>
<dbReference type="EMBL" id="OBMI01000001">
    <property type="protein sequence ID" value="SOB79896.1"/>
    <property type="molecule type" value="Genomic_DNA"/>
</dbReference>
<protein>
    <submittedName>
        <fullName evidence="1">Uncharacterized protein</fullName>
    </submittedName>
</protein>
<keyword evidence="2" id="KW-1185">Reference proteome</keyword>
<organism evidence="1 2">
    <name type="scientific">Sphingomonas guangdongensis</name>
    <dbReference type="NCBI Taxonomy" id="1141890"/>
    <lineage>
        <taxon>Bacteria</taxon>
        <taxon>Pseudomonadati</taxon>
        <taxon>Pseudomonadota</taxon>
        <taxon>Alphaproteobacteria</taxon>
        <taxon>Sphingomonadales</taxon>
        <taxon>Sphingomonadaceae</taxon>
        <taxon>Sphingomonas</taxon>
    </lineage>
</organism>